<protein>
    <submittedName>
        <fullName evidence="2">Uncharacterized protein</fullName>
    </submittedName>
</protein>
<gene>
    <name evidence="2" type="ORF">GOODEAATRI_024757</name>
</gene>
<dbReference type="EMBL" id="JAHRIO010092778">
    <property type="protein sequence ID" value="MEQ2189382.1"/>
    <property type="molecule type" value="Genomic_DNA"/>
</dbReference>
<keyword evidence="1" id="KW-0812">Transmembrane</keyword>
<dbReference type="Proteomes" id="UP001476798">
    <property type="component" value="Unassembled WGS sequence"/>
</dbReference>
<organism evidence="2 3">
    <name type="scientific">Goodea atripinnis</name>
    <dbReference type="NCBI Taxonomy" id="208336"/>
    <lineage>
        <taxon>Eukaryota</taxon>
        <taxon>Metazoa</taxon>
        <taxon>Chordata</taxon>
        <taxon>Craniata</taxon>
        <taxon>Vertebrata</taxon>
        <taxon>Euteleostomi</taxon>
        <taxon>Actinopterygii</taxon>
        <taxon>Neopterygii</taxon>
        <taxon>Teleostei</taxon>
        <taxon>Neoteleostei</taxon>
        <taxon>Acanthomorphata</taxon>
        <taxon>Ovalentaria</taxon>
        <taxon>Atherinomorphae</taxon>
        <taxon>Cyprinodontiformes</taxon>
        <taxon>Goodeidae</taxon>
        <taxon>Goodea</taxon>
    </lineage>
</organism>
<evidence type="ECO:0000256" key="1">
    <source>
        <dbReference type="SAM" id="Phobius"/>
    </source>
</evidence>
<evidence type="ECO:0000313" key="2">
    <source>
        <dbReference type="EMBL" id="MEQ2189382.1"/>
    </source>
</evidence>
<proteinExistence type="predicted"/>
<reference evidence="2 3" key="1">
    <citation type="submission" date="2021-06" db="EMBL/GenBank/DDBJ databases">
        <authorList>
            <person name="Palmer J.M."/>
        </authorList>
    </citation>
    <scope>NUCLEOTIDE SEQUENCE [LARGE SCALE GENOMIC DNA]</scope>
    <source>
        <strain evidence="2 3">GA_2019</strain>
        <tissue evidence="2">Muscle</tissue>
    </source>
</reference>
<feature type="transmembrane region" description="Helical" evidence="1">
    <location>
        <begin position="35"/>
        <end position="59"/>
    </location>
</feature>
<feature type="non-terminal residue" evidence="2">
    <location>
        <position position="104"/>
    </location>
</feature>
<feature type="transmembrane region" description="Helical" evidence="1">
    <location>
        <begin position="71"/>
        <end position="91"/>
    </location>
</feature>
<keyword evidence="1" id="KW-0472">Membrane</keyword>
<accession>A0ABV0Q1P1</accession>
<keyword evidence="1" id="KW-1133">Transmembrane helix</keyword>
<name>A0ABV0Q1P1_9TELE</name>
<sequence>MLSIISFPFILSVESRGNEEPEEGGSHKQEVFTRIIMFLLVSHSLSLTSLSVFPVLIILSASILSQTSALFSIYLNLMTDSSVSSICLLMVSPYSHKTHTTHTL</sequence>
<evidence type="ECO:0000313" key="3">
    <source>
        <dbReference type="Proteomes" id="UP001476798"/>
    </source>
</evidence>
<comment type="caution">
    <text evidence="2">The sequence shown here is derived from an EMBL/GenBank/DDBJ whole genome shotgun (WGS) entry which is preliminary data.</text>
</comment>
<keyword evidence="3" id="KW-1185">Reference proteome</keyword>